<evidence type="ECO:0000256" key="3">
    <source>
        <dbReference type="ARBA" id="ARBA00023012"/>
    </source>
</evidence>
<evidence type="ECO:0000259" key="10">
    <source>
        <dbReference type="PROSITE" id="PS50110"/>
    </source>
</evidence>
<dbReference type="SMART" id="SM00862">
    <property type="entry name" value="Trans_reg_C"/>
    <property type="match status" value="1"/>
</dbReference>
<dbReference type="InterPro" id="IPR011006">
    <property type="entry name" value="CheY-like_superfamily"/>
</dbReference>
<dbReference type="CDD" id="cd00383">
    <property type="entry name" value="trans_reg_C"/>
    <property type="match status" value="1"/>
</dbReference>
<organism evidence="12 13">
    <name type="scientific">Desulfosporosinus nitroreducens</name>
    <dbReference type="NCBI Taxonomy" id="2018668"/>
    <lineage>
        <taxon>Bacteria</taxon>
        <taxon>Bacillati</taxon>
        <taxon>Bacillota</taxon>
        <taxon>Clostridia</taxon>
        <taxon>Eubacteriales</taxon>
        <taxon>Desulfitobacteriaceae</taxon>
        <taxon>Desulfosporosinus</taxon>
    </lineage>
</organism>
<evidence type="ECO:0000256" key="1">
    <source>
        <dbReference type="ARBA" id="ARBA00018672"/>
    </source>
</evidence>
<dbReference type="SMART" id="SM00448">
    <property type="entry name" value="REC"/>
    <property type="match status" value="1"/>
</dbReference>
<dbReference type="PROSITE" id="PS51755">
    <property type="entry name" value="OMPR_PHOB"/>
    <property type="match status" value="1"/>
</dbReference>
<evidence type="ECO:0000256" key="8">
    <source>
        <dbReference type="PROSITE-ProRule" id="PRU00169"/>
    </source>
</evidence>
<accession>A0ABT8QYA8</accession>
<dbReference type="InterPro" id="IPR039420">
    <property type="entry name" value="WalR-like"/>
</dbReference>
<dbReference type="PROSITE" id="PS50110">
    <property type="entry name" value="RESPONSE_REGULATORY"/>
    <property type="match status" value="1"/>
</dbReference>
<comment type="function">
    <text evidence="7">May play the central regulatory role in sporulation. It may be an element of the effector pathway responsible for the activation of sporulation genes in response to nutritional stress. Spo0A may act in concert with spo0H (a sigma factor) to control the expression of some genes that are critical to the sporulation process.</text>
</comment>
<sequence length="217" mass="24584">MKLLVIEDEISLQSALQKGFIKLGYAVDTASDGEEALEHYYSSPYDAIILDMNLPKIGGIDVLKEIRKENSEIKVLILSARSELEDKIAGLDMGANDYLAKPFHFKELEARVRALLRRNFSTQNTEISTDRLVLNTALKKMYLDGVEITLTKKEYGIVEYLLMHKGTLVSGEDLIEHVWDSEADSFTNAFKVHINALRKKLPQSTIKNIRGQGYYVE</sequence>
<feature type="DNA-binding region" description="OmpR/PhoB-type" evidence="9">
    <location>
        <begin position="124"/>
        <end position="217"/>
    </location>
</feature>
<keyword evidence="5 9" id="KW-0238">DNA-binding</keyword>
<evidence type="ECO:0000256" key="7">
    <source>
        <dbReference type="ARBA" id="ARBA00024867"/>
    </source>
</evidence>
<dbReference type="Pfam" id="PF00072">
    <property type="entry name" value="Response_reg"/>
    <property type="match status" value="1"/>
</dbReference>
<name>A0ABT8QYA8_9FIRM</name>
<dbReference type="EMBL" id="JAMJEV010000027">
    <property type="protein sequence ID" value="MDO0825539.1"/>
    <property type="molecule type" value="Genomic_DNA"/>
</dbReference>
<keyword evidence="2 8" id="KW-0597">Phosphoprotein</keyword>
<evidence type="ECO:0000256" key="6">
    <source>
        <dbReference type="ARBA" id="ARBA00023163"/>
    </source>
</evidence>
<evidence type="ECO:0000313" key="13">
    <source>
        <dbReference type="Proteomes" id="UP001176021"/>
    </source>
</evidence>
<reference evidence="12" key="1">
    <citation type="submission" date="2022-05" db="EMBL/GenBank/DDBJ databases">
        <title>Expanded diversity of anoxic marine methylotrophy in a Black Sea sulfate reducing microorganism.</title>
        <authorList>
            <person name="Fischer P.Q."/>
            <person name="Stams A.J.M."/>
            <person name="Villanueva L."/>
            <person name="Sousa D.Z."/>
        </authorList>
    </citation>
    <scope>NUCLEOTIDE SEQUENCE</scope>
    <source>
        <strain evidence="12">P130</strain>
    </source>
</reference>
<keyword evidence="3" id="KW-0902">Two-component regulatory system</keyword>
<dbReference type="Gene3D" id="3.40.50.2300">
    <property type="match status" value="1"/>
</dbReference>
<protein>
    <recommendedName>
        <fullName evidence="1">Stage 0 sporulation protein A homolog</fullName>
    </recommendedName>
</protein>
<dbReference type="Pfam" id="PF00486">
    <property type="entry name" value="Trans_reg_C"/>
    <property type="match status" value="1"/>
</dbReference>
<comment type="caution">
    <text evidence="12">The sequence shown here is derived from an EMBL/GenBank/DDBJ whole genome shotgun (WGS) entry which is preliminary data.</text>
</comment>
<evidence type="ECO:0000256" key="4">
    <source>
        <dbReference type="ARBA" id="ARBA00023015"/>
    </source>
</evidence>
<dbReference type="PANTHER" id="PTHR48111:SF22">
    <property type="entry name" value="REGULATOR OF RPOS"/>
    <property type="match status" value="1"/>
</dbReference>
<dbReference type="InterPro" id="IPR036388">
    <property type="entry name" value="WH-like_DNA-bd_sf"/>
</dbReference>
<keyword evidence="13" id="KW-1185">Reference proteome</keyword>
<evidence type="ECO:0000259" key="11">
    <source>
        <dbReference type="PROSITE" id="PS51755"/>
    </source>
</evidence>
<evidence type="ECO:0000256" key="2">
    <source>
        <dbReference type="ARBA" id="ARBA00022553"/>
    </source>
</evidence>
<dbReference type="InterPro" id="IPR001789">
    <property type="entry name" value="Sig_transdc_resp-reg_receiver"/>
</dbReference>
<feature type="domain" description="OmpR/PhoB-type" evidence="11">
    <location>
        <begin position="124"/>
        <end position="217"/>
    </location>
</feature>
<keyword evidence="6" id="KW-0804">Transcription</keyword>
<evidence type="ECO:0000256" key="5">
    <source>
        <dbReference type="ARBA" id="ARBA00023125"/>
    </source>
</evidence>
<feature type="domain" description="Response regulatory" evidence="10">
    <location>
        <begin position="2"/>
        <end position="116"/>
    </location>
</feature>
<dbReference type="PANTHER" id="PTHR48111">
    <property type="entry name" value="REGULATOR OF RPOS"/>
    <property type="match status" value="1"/>
</dbReference>
<feature type="modified residue" description="4-aspartylphosphate" evidence="8">
    <location>
        <position position="51"/>
    </location>
</feature>
<dbReference type="Gene3D" id="1.10.10.10">
    <property type="entry name" value="Winged helix-like DNA-binding domain superfamily/Winged helix DNA-binding domain"/>
    <property type="match status" value="1"/>
</dbReference>
<proteinExistence type="predicted"/>
<dbReference type="RefSeq" id="WP_302050094.1">
    <property type="nucleotide sequence ID" value="NZ_JAMJEV010000027.1"/>
</dbReference>
<evidence type="ECO:0000313" key="12">
    <source>
        <dbReference type="EMBL" id="MDO0825539.1"/>
    </source>
</evidence>
<dbReference type="Proteomes" id="UP001176021">
    <property type="component" value="Unassembled WGS sequence"/>
</dbReference>
<evidence type="ECO:0000256" key="9">
    <source>
        <dbReference type="PROSITE-ProRule" id="PRU01091"/>
    </source>
</evidence>
<gene>
    <name evidence="12" type="ORF">M8H41_22250</name>
</gene>
<dbReference type="Gene3D" id="6.10.250.690">
    <property type="match status" value="1"/>
</dbReference>
<dbReference type="SUPFAM" id="SSF52172">
    <property type="entry name" value="CheY-like"/>
    <property type="match status" value="1"/>
</dbReference>
<dbReference type="InterPro" id="IPR001867">
    <property type="entry name" value="OmpR/PhoB-type_DNA-bd"/>
</dbReference>
<keyword evidence="4" id="KW-0805">Transcription regulation</keyword>